<comment type="subcellular location">
    <subcellularLocation>
        <location evidence="1">Membrane</location>
        <topology evidence="1">Multi-pass membrane protein</topology>
    </subcellularLocation>
</comment>
<organism evidence="7 8">
    <name type="scientific">Corynespora cassiicola Philippines</name>
    <dbReference type="NCBI Taxonomy" id="1448308"/>
    <lineage>
        <taxon>Eukaryota</taxon>
        <taxon>Fungi</taxon>
        <taxon>Dikarya</taxon>
        <taxon>Ascomycota</taxon>
        <taxon>Pezizomycotina</taxon>
        <taxon>Dothideomycetes</taxon>
        <taxon>Pleosporomycetidae</taxon>
        <taxon>Pleosporales</taxon>
        <taxon>Corynesporascaceae</taxon>
        <taxon>Corynespora</taxon>
    </lineage>
</organism>
<proteinExistence type="predicted"/>
<dbReference type="Proteomes" id="UP000240883">
    <property type="component" value="Unassembled WGS sequence"/>
</dbReference>
<feature type="transmembrane region" description="Helical" evidence="5">
    <location>
        <begin position="303"/>
        <end position="325"/>
    </location>
</feature>
<dbReference type="InterPro" id="IPR020846">
    <property type="entry name" value="MFS_dom"/>
</dbReference>
<dbReference type="STRING" id="1448308.A0A2T2N400"/>
<keyword evidence="2 5" id="KW-0812">Transmembrane</keyword>
<feature type="domain" description="Major facilitator superfamily (MFS) profile" evidence="6">
    <location>
        <begin position="13"/>
        <end position="421"/>
    </location>
</feature>
<feature type="transmembrane region" description="Helical" evidence="5">
    <location>
        <begin position="337"/>
        <end position="361"/>
    </location>
</feature>
<evidence type="ECO:0000256" key="5">
    <source>
        <dbReference type="SAM" id="Phobius"/>
    </source>
</evidence>
<keyword evidence="3 5" id="KW-1133">Transmembrane helix</keyword>
<feature type="transmembrane region" description="Helical" evidence="5">
    <location>
        <begin position="48"/>
        <end position="66"/>
    </location>
</feature>
<keyword evidence="8" id="KW-1185">Reference proteome</keyword>
<evidence type="ECO:0000256" key="2">
    <source>
        <dbReference type="ARBA" id="ARBA00022692"/>
    </source>
</evidence>
<protein>
    <submittedName>
        <fullName evidence="7">Putative MFS transporter</fullName>
    </submittedName>
</protein>
<dbReference type="Pfam" id="PF07690">
    <property type="entry name" value="MFS_1"/>
    <property type="match status" value="1"/>
</dbReference>
<reference evidence="7 8" key="1">
    <citation type="journal article" date="2018" name="Front. Microbiol.">
        <title>Genome-Wide Analysis of Corynespora cassiicola Leaf Fall Disease Putative Effectors.</title>
        <authorList>
            <person name="Lopez D."/>
            <person name="Ribeiro S."/>
            <person name="Label P."/>
            <person name="Fumanal B."/>
            <person name="Venisse J.S."/>
            <person name="Kohler A."/>
            <person name="de Oliveira R.R."/>
            <person name="Labutti K."/>
            <person name="Lipzen A."/>
            <person name="Lail K."/>
            <person name="Bauer D."/>
            <person name="Ohm R.A."/>
            <person name="Barry K.W."/>
            <person name="Spatafora J."/>
            <person name="Grigoriev I.V."/>
            <person name="Martin F.M."/>
            <person name="Pujade-Renaud V."/>
        </authorList>
    </citation>
    <scope>NUCLEOTIDE SEQUENCE [LARGE SCALE GENOMIC DNA]</scope>
    <source>
        <strain evidence="7 8">Philippines</strain>
    </source>
</reference>
<keyword evidence="4 5" id="KW-0472">Membrane</keyword>
<dbReference type="InterPro" id="IPR036259">
    <property type="entry name" value="MFS_trans_sf"/>
</dbReference>
<evidence type="ECO:0000313" key="7">
    <source>
        <dbReference type="EMBL" id="PSN60172.1"/>
    </source>
</evidence>
<dbReference type="SUPFAM" id="SSF103473">
    <property type="entry name" value="MFS general substrate transporter"/>
    <property type="match status" value="1"/>
</dbReference>
<feature type="transmembrane region" description="Helical" evidence="5">
    <location>
        <begin position="262"/>
        <end position="282"/>
    </location>
</feature>
<gene>
    <name evidence="7" type="ORF">BS50DRAFT_506848</name>
</gene>
<dbReference type="AlphaFoldDB" id="A0A2T2N400"/>
<evidence type="ECO:0000256" key="4">
    <source>
        <dbReference type="ARBA" id="ARBA00023136"/>
    </source>
</evidence>
<feature type="transmembrane region" description="Helical" evidence="5">
    <location>
        <begin position="137"/>
        <end position="162"/>
    </location>
</feature>
<evidence type="ECO:0000256" key="3">
    <source>
        <dbReference type="ARBA" id="ARBA00022989"/>
    </source>
</evidence>
<feature type="transmembrane region" description="Helical" evidence="5">
    <location>
        <begin position="168"/>
        <end position="187"/>
    </location>
</feature>
<accession>A0A2T2N400</accession>
<name>A0A2T2N400_CORCC</name>
<evidence type="ECO:0000256" key="1">
    <source>
        <dbReference type="ARBA" id="ARBA00004141"/>
    </source>
</evidence>
<dbReference type="InterPro" id="IPR011701">
    <property type="entry name" value="MFS"/>
</dbReference>
<dbReference type="GO" id="GO:0022857">
    <property type="term" value="F:transmembrane transporter activity"/>
    <property type="evidence" value="ECO:0007669"/>
    <property type="project" value="InterPro"/>
</dbReference>
<sequence>MFDALPMWRKYILVFVLSWTTLGACFSSTSLLTASAEIARDLHTSKEVISLSTAGLLCAMGVSPLVWSPIASIIGRRLAYNACIAVLFGTTLGAVLAPSMPLFVAMRILSGLQGCYFHVAGHTILAEYFPPVQRGTAAGFFLAGTVLGPPLGPLVAGIMLTYSSWRSILWLQVVVIGISFILAAFTIPSSKTDRPGLALNIKGWHALAQFSPLPVLKQMTYPNIIFSYLSCGFLSWCQYSLLAAPRHILVTRFGLTSPLASGLFYIAPGTGFLLGTVVGGRYSDMTVRKWIHKRGERWPQDRLRSGMLAFFAVIPVSSLLYGWGLQCNSCSTAKEGLALPIVTSFFTAAGLMAAFAGLNTYCAEADPKKRRETIAGKYLVQYLFSACASAGAVPLIEVIGVGPATTIGTHFLALVLEIKLI</sequence>
<dbReference type="EMBL" id="KZ678150">
    <property type="protein sequence ID" value="PSN60172.1"/>
    <property type="molecule type" value="Genomic_DNA"/>
</dbReference>
<dbReference type="OrthoDB" id="3066029at2759"/>
<evidence type="ECO:0000259" key="6">
    <source>
        <dbReference type="PROSITE" id="PS50850"/>
    </source>
</evidence>
<dbReference type="PANTHER" id="PTHR23502">
    <property type="entry name" value="MAJOR FACILITATOR SUPERFAMILY"/>
    <property type="match status" value="1"/>
</dbReference>
<dbReference type="Gene3D" id="1.20.1250.20">
    <property type="entry name" value="MFS general substrate transporter like domains"/>
    <property type="match status" value="1"/>
</dbReference>
<dbReference type="GO" id="GO:0005886">
    <property type="term" value="C:plasma membrane"/>
    <property type="evidence" value="ECO:0007669"/>
    <property type="project" value="TreeGrafter"/>
</dbReference>
<feature type="transmembrane region" description="Helical" evidence="5">
    <location>
        <begin position="12"/>
        <end position="36"/>
    </location>
</feature>
<evidence type="ECO:0000313" key="8">
    <source>
        <dbReference type="Proteomes" id="UP000240883"/>
    </source>
</evidence>
<dbReference type="PANTHER" id="PTHR23502:SF152">
    <property type="entry name" value="MAJOR FACILITATOR SUPERFAMILY (MFS) PROFILE DOMAIN-CONTAINING PROTEIN-RELATED"/>
    <property type="match status" value="1"/>
</dbReference>
<dbReference type="PROSITE" id="PS50850">
    <property type="entry name" value="MFS"/>
    <property type="match status" value="1"/>
</dbReference>
<feature type="transmembrane region" description="Helical" evidence="5">
    <location>
        <begin position="78"/>
        <end position="97"/>
    </location>
</feature>